<evidence type="ECO:0000313" key="1">
    <source>
        <dbReference type="EMBL" id="SDI48489.1"/>
    </source>
</evidence>
<keyword evidence="2" id="KW-1185">Reference proteome</keyword>
<evidence type="ECO:0000313" key="2">
    <source>
        <dbReference type="Proteomes" id="UP000199017"/>
    </source>
</evidence>
<protein>
    <submittedName>
        <fullName evidence="1">DNA-binding transcriptional regulator of glucitol operon</fullName>
    </submittedName>
</protein>
<reference evidence="1 2" key="1">
    <citation type="submission" date="2016-10" db="EMBL/GenBank/DDBJ databases">
        <authorList>
            <person name="de Groot N.N."/>
        </authorList>
    </citation>
    <scope>NUCLEOTIDE SEQUENCE [LARGE SCALE GENOMIC DNA]</scope>
    <source>
        <strain evidence="2">P4B,CCM 7963,CECT 7998,DSM 25260,IBRC-M 10614,KCTC 13821</strain>
    </source>
</reference>
<gene>
    <name evidence="1" type="ORF">SAMN05216352_10871</name>
</gene>
<proteinExistence type="predicted"/>
<dbReference type="STRING" id="930129.SAMN05216352_10871"/>
<dbReference type="EMBL" id="FNDU01000008">
    <property type="protein sequence ID" value="SDI48489.1"/>
    <property type="molecule type" value="Genomic_DNA"/>
</dbReference>
<dbReference type="PIRSF" id="PIRSF011474">
    <property type="entry name" value="Glucitol_operon_activator"/>
    <property type="match status" value="1"/>
</dbReference>
<dbReference type="OrthoDB" id="9096700at2"/>
<name>A0A1G8KYM8_9BACI</name>
<keyword evidence="1" id="KW-0238">DNA-binding</keyword>
<accession>A0A1G8KYM8</accession>
<dbReference type="Pfam" id="PF06923">
    <property type="entry name" value="GutM"/>
    <property type="match status" value="1"/>
</dbReference>
<dbReference type="Proteomes" id="UP000199017">
    <property type="component" value="Unassembled WGS sequence"/>
</dbReference>
<dbReference type="GO" id="GO:0003677">
    <property type="term" value="F:DNA binding"/>
    <property type="evidence" value="ECO:0007669"/>
    <property type="project" value="UniProtKB-KW"/>
</dbReference>
<dbReference type="RefSeq" id="WP_091585918.1">
    <property type="nucleotide sequence ID" value="NZ_FNDU01000008.1"/>
</dbReference>
<dbReference type="AlphaFoldDB" id="A0A1G8KYM8"/>
<dbReference type="InterPro" id="IPR009693">
    <property type="entry name" value="Glucitol_operon_activator"/>
</dbReference>
<organism evidence="1 2">
    <name type="scientific">Alteribacillus bidgolensis</name>
    <dbReference type="NCBI Taxonomy" id="930129"/>
    <lineage>
        <taxon>Bacteria</taxon>
        <taxon>Bacillati</taxon>
        <taxon>Bacillota</taxon>
        <taxon>Bacilli</taxon>
        <taxon>Bacillales</taxon>
        <taxon>Bacillaceae</taxon>
        <taxon>Alteribacillus</taxon>
    </lineage>
</organism>
<sequence length="150" mass="17008">MILVLLAIVAVMFILQCILGFWQVKNFNLHYAELRKHGKVAIGRSKGLIRTGVVLLISIDNNTRIKQVRKMQGVTVFARFKNMKSLEGSHLLKPDNKALNQMDRFTKKAYEDAQHVYRIIQAGGEVPKPKSPLEKLFSVMQKKKGEVSSS</sequence>